<evidence type="ECO:0000259" key="2">
    <source>
        <dbReference type="Pfam" id="PF03732"/>
    </source>
</evidence>
<comment type="caution">
    <text evidence="3">The sequence shown here is derived from an EMBL/GenBank/DDBJ whole genome shotgun (WGS) entry which is preliminary data.</text>
</comment>
<feature type="non-terminal residue" evidence="3">
    <location>
        <position position="1"/>
    </location>
</feature>
<evidence type="ECO:0000313" key="3">
    <source>
        <dbReference type="EMBL" id="RDX92527.1"/>
    </source>
</evidence>
<evidence type="ECO:0000313" key="4">
    <source>
        <dbReference type="Proteomes" id="UP000257109"/>
    </source>
</evidence>
<name>A0A371GPN3_MUCPR</name>
<dbReference type="EMBL" id="QJKJ01004854">
    <property type="protein sequence ID" value="RDX92527.1"/>
    <property type="molecule type" value="Genomic_DNA"/>
</dbReference>
<feature type="region of interest" description="Disordered" evidence="1">
    <location>
        <begin position="294"/>
        <end position="358"/>
    </location>
</feature>
<dbReference type="InterPro" id="IPR005162">
    <property type="entry name" value="Retrotrans_gag_dom"/>
</dbReference>
<dbReference type="InterPro" id="IPR036397">
    <property type="entry name" value="RNaseH_sf"/>
</dbReference>
<proteinExistence type="predicted"/>
<dbReference type="GO" id="GO:0003676">
    <property type="term" value="F:nucleic acid binding"/>
    <property type="evidence" value="ECO:0007669"/>
    <property type="project" value="InterPro"/>
</dbReference>
<dbReference type="InterPro" id="IPR012337">
    <property type="entry name" value="RNaseH-like_sf"/>
</dbReference>
<evidence type="ECO:0000256" key="1">
    <source>
        <dbReference type="SAM" id="MobiDB-lite"/>
    </source>
</evidence>
<feature type="compositionally biased region" description="Low complexity" evidence="1">
    <location>
        <begin position="312"/>
        <end position="322"/>
    </location>
</feature>
<gene>
    <name evidence="3" type="ORF">CR513_25329</name>
</gene>
<organism evidence="3 4">
    <name type="scientific">Mucuna pruriens</name>
    <name type="common">Velvet bean</name>
    <name type="synonym">Dolichos pruriens</name>
    <dbReference type="NCBI Taxonomy" id="157652"/>
    <lineage>
        <taxon>Eukaryota</taxon>
        <taxon>Viridiplantae</taxon>
        <taxon>Streptophyta</taxon>
        <taxon>Embryophyta</taxon>
        <taxon>Tracheophyta</taxon>
        <taxon>Spermatophyta</taxon>
        <taxon>Magnoliopsida</taxon>
        <taxon>eudicotyledons</taxon>
        <taxon>Gunneridae</taxon>
        <taxon>Pentapetalae</taxon>
        <taxon>rosids</taxon>
        <taxon>fabids</taxon>
        <taxon>Fabales</taxon>
        <taxon>Fabaceae</taxon>
        <taxon>Papilionoideae</taxon>
        <taxon>50 kb inversion clade</taxon>
        <taxon>NPAAA clade</taxon>
        <taxon>indigoferoid/millettioid clade</taxon>
        <taxon>Phaseoleae</taxon>
        <taxon>Mucuna</taxon>
    </lineage>
</organism>
<accession>A0A371GPN3</accession>
<sequence length="661" mass="76121">MFRWLGLEKEVIEPMYGVYLEILGEFPRALKTKVKIDYKLLYDLLRVCVLEQCGSWNTLLPLVEFIYNNNYHSIIRMTPYEALYGQRCRTPLCWFESDENLVLGLEESYHDKIHKDLKFKERDHVFLKVTLWTRVDKTLKFHKLSPPLLPILANLHNVFHVSQLHKYVFYPSHLIKLDDVQVGDNLSYEVLSVRIEDLTIKTSSEDATWELESHRRALYPEMFTLGEVKNNKRALQGPNYKWTTRRGVTWCTCVGRNHSVRIWVSSTKSQEGETLEKTFEDWGKDSEERELHLGVDNLSKWESETSDENSGDFDSSSSSPDELSAHPKEAQPETPLTWPTPSRPSNAEQPNWRNGPMKSEVQFNSHVISWSSLQRKVGTKKPKVAGGDRLEHQHTLEDSILSVLATRGEPSSSAMAIVVNGGATEAKSLCLYFVSINAKSSTDPLYAFDPEIEKTLRRLRRTRNLIVNNSRSSDSAIDSDQFCTDNSVASSNVFTRPGQMENHDKTLKELATPDMTYELKSGLIHLWPKFHGLTREDPHKHLKEFHVVCSTMRPQGIPEDYIKMKAFPFSLDGAPALFNTWGDMKHTFLEKFFPASRTATIRKEICGIWQHTGETLHEYWERFNKLYATCSHHQISEQLLIQYFYEGLSIMDKSMIDAASG</sequence>
<dbReference type="Gene3D" id="3.30.420.10">
    <property type="entry name" value="Ribonuclease H-like superfamily/Ribonuclease H"/>
    <property type="match status" value="1"/>
</dbReference>
<dbReference type="Pfam" id="PF03732">
    <property type="entry name" value="Retrotrans_gag"/>
    <property type="match status" value="1"/>
</dbReference>
<reference evidence="3" key="1">
    <citation type="submission" date="2018-05" db="EMBL/GenBank/DDBJ databases">
        <title>Draft genome of Mucuna pruriens seed.</title>
        <authorList>
            <person name="Nnadi N.E."/>
            <person name="Vos R."/>
            <person name="Hasami M.H."/>
            <person name="Devisetty U.K."/>
            <person name="Aguiy J.C."/>
        </authorList>
    </citation>
    <scope>NUCLEOTIDE SEQUENCE [LARGE SCALE GENOMIC DNA]</scope>
    <source>
        <strain evidence="3">JCA_2017</strain>
    </source>
</reference>
<feature type="domain" description="Retrotransposon gag" evidence="2">
    <location>
        <begin position="578"/>
        <end position="649"/>
    </location>
</feature>
<protein>
    <recommendedName>
        <fullName evidence="2">Retrotransposon gag domain-containing protein</fullName>
    </recommendedName>
</protein>
<feature type="compositionally biased region" description="Basic and acidic residues" evidence="1">
    <location>
        <begin position="294"/>
        <end position="303"/>
    </location>
</feature>
<feature type="compositionally biased region" description="Polar residues" evidence="1">
    <location>
        <begin position="337"/>
        <end position="352"/>
    </location>
</feature>
<dbReference type="PANTHER" id="PTHR33223">
    <property type="entry name" value="CCHC-TYPE DOMAIN-CONTAINING PROTEIN"/>
    <property type="match status" value="1"/>
</dbReference>
<keyword evidence="4" id="KW-1185">Reference proteome</keyword>
<dbReference type="OrthoDB" id="1431496at2759"/>
<dbReference type="PANTHER" id="PTHR33223:SF3">
    <property type="match status" value="1"/>
</dbReference>
<dbReference type="AlphaFoldDB" id="A0A371GPN3"/>
<dbReference type="Proteomes" id="UP000257109">
    <property type="component" value="Unassembled WGS sequence"/>
</dbReference>
<dbReference type="SUPFAM" id="SSF53098">
    <property type="entry name" value="Ribonuclease H-like"/>
    <property type="match status" value="1"/>
</dbReference>